<reference evidence="3 4" key="1">
    <citation type="submission" date="2008-10" db="EMBL/GenBank/DDBJ databases">
        <authorList>
            <person name="Qin X."/>
            <person name="Bachman B."/>
            <person name="Battles P."/>
            <person name="Bell A."/>
            <person name="Bess C."/>
            <person name="Bickham C."/>
            <person name="Chaboub L."/>
            <person name="Chen D."/>
            <person name="Coyle M."/>
            <person name="Deiros D.R."/>
            <person name="Dinh H."/>
            <person name="Forbes L."/>
            <person name="Fowler G."/>
            <person name="Francisco L."/>
            <person name="Fu Q."/>
            <person name="Gubbala S."/>
            <person name="Hale W."/>
            <person name="Han Y."/>
            <person name="Hemphill L."/>
            <person name="Highlander S.K."/>
            <person name="Hirani K."/>
            <person name="Hogues M."/>
            <person name="Jackson L."/>
            <person name="Jakkamsetti A."/>
            <person name="Javaid M."/>
            <person name="Jiang H."/>
            <person name="Korchina V."/>
            <person name="Kovar C."/>
            <person name="Lara F."/>
            <person name="Lee S."/>
            <person name="Mata R."/>
            <person name="Mathew T."/>
            <person name="Moen C."/>
            <person name="Morales K."/>
            <person name="Munidasa M."/>
            <person name="Nazareth L."/>
            <person name="Ngo R."/>
            <person name="Nguyen L."/>
            <person name="Okwuonu G."/>
            <person name="Ongeri F."/>
            <person name="Patil S."/>
            <person name="Petrosino J."/>
            <person name="Pham C."/>
            <person name="Pham P."/>
            <person name="Pu L.-L."/>
            <person name="Puazo M."/>
            <person name="Raj R."/>
            <person name="Reid J."/>
            <person name="Rouhana J."/>
            <person name="Saada N."/>
            <person name="Shang Y."/>
            <person name="Simmons D."/>
            <person name="Thornton R."/>
            <person name="Warren J."/>
            <person name="Weissenberger G."/>
            <person name="Zhang J."/>
            <person name="Zhang L."/>
            <person name="Zhou C."/>
            <person name="Zhu D."/>
            <person name="Muzny D."/>
            <person name="Worley K."/>
            <person name="Gibbs R."/>
        </authorList>
    </citation>
    <scope>NUCLEOTIDE SEQUENCE [LARGE SCALE GENOMIC DNA]</scope>
    <source>
        <strain evidence="3 4">ATCC 51172</strain>
    </source>
</reference>
<keyword evidence="1" id="KW-1133">Transmembrane helix</keyword>
<dbReference type="EMBL" id="ABYO01000220">
    <property type="protein sequence ID" value="EEI85979.1"/>
    <property type="molecule type" value="Genomic_DNA"/>
</dbReference>
<feature type="domain" description="Serine aminopeptidase S33" evidence="2">
    <location>
        <begin position="82"/>
        <end position="184"/>
    </location>
</feature>
<keyword evidence="1" id="KW-0472">Membrane</keyword>
<evidence type="ECO:0000313" key="3">
    <source>
        <dbReference type="EMBL" id="EEI85979.1"/>
    </source>
</evidence>
<dbReference type="Proteomes" id="UP000005984">
    <property type="component" value="Unassembled WGS sequence"/>
</dbReference>
<name>C2BGJ9_9FIRM</name>
<keyword evidence="1" id="KW-0812">Transmembrane</keyword>
<gene>
    <name evidence="3" type="ORF">HMPREF0072_1469</name>
</gene>
<evidence type="ECO:0000313" key="4">
    <source>
        <dbReference type="Proteomes" id="UP000005984"/>
    </source>
</evidence>
<dbReference type="PANTHER" id="PTHR12277:SF81">
    <property type="entry name" value="PROTEIN ABHD13"/>
    <property type="match status" value="1"/>
</dbReference>
<organism evidence="3 4">
    <name type="scientific">Anaerococcus lactolyticus ATCC 51172</name>
    <dbReference type="NCBI Taxonomy" id="525254"/>
    <lineage>
        <taxon>Bacteria</taxon>
        <taxon>Bacillati</taxon>
        <taxon>Bacillota</taxon>
        <taxon>Tissierellia</taxon>
        <taxon>Tissierellales</taxon>
        <taxon>Peptoniphilaceae</taxon>
        <taxon>Anaerococcus</taxon>
    </lineage>
</organism>
<dbReference type="InterPro" id="IPR029058">
    <property type="entry name" value="AB_hydrolase_fold"/>
</dbReference>
<sequence length="305" mass="35283">MGYLIYGFVIFITMYFAMFFLVISIMHRKIFNKRIDYVNSGGLFSEVNQKSVFFDNADKKNDSFFRFGIFFYPKSPKNINENNHLIILVCGYEESYLDFKSEIFFWIENGYTVFCYDIKGTGKSTGKLIGGFTQFLEDSLLAIEYIEKNEKFNKVSLIGHSMGGFAVATSLKFKKNFIDNSVVISGFDYPSEFVRKSIASNFHIFFTWPIEITIKIIEFLKFGKLSFNKSIKSINNFNKPVLIIQSIDDMVVKISNSIYEKKEKITNKNVEYILLKNSDHNPTKNITGGLNIDLMNKINEFISNN</sequence>
<dbReference type="InterPro" id="IPR022742">
    <property type="entry name" value="Hydrolase_4"/>
</dbReference>
<protein>
    <recommendedName>
        <fullName evidence="2">Serine aminopeptidase S33 domain-containing protein</fullName>
    </recommendedName>
</protein>
<dbReference type="SUPFAM" id="SSF53474">
    <property type="entry name" value="alpha/beta-Hydrolases"/>
    <property type="match status" value="1"/>
</dbReference>
<dbReference type="HOGENOM" id="CLU_924120_0_0_9"/>
<keyword evidence="4" id="KW-1185">Reference proteome</keyword>
<accession>C2BGJ9</accession>
<dbReference type="STRING" id="525254.HMPREF0072_1469"/>
<feature type="transmembrane region" description="Helical" evidence="1">
    <location>
        <begin position="6"/>
        <end position="26"/>
    </location>
</feature>
<dbReference type="AlphaFoldDB" id="C2BGJ9"/>
<dbReference type="Gene3D" id="3.40.50.1820">
    <property type="entry name" value="alpha/beta hydrolase"/>
    <property type="match status" value="1"/>
</dbReference>
<dbReference type="PANTHER" id="PTHR12277">
    <property type="entry name" value="ALPHA/BETA HYDROLASE DOMAIN-CONTAINING PROTEIN"/>
    <property type="match status" value="1"/>
</dbReference>
<proteinExistence type="predicted"/>
<dbReference type="Pfam" id="PF12146">
    <property type="entry name" value="Hydrolase_4"/>
    <property type="match status" value="1"/>
</dbReference>
<evidence type="ECO:0000256" key="1">
    <source>
        <dbReference type="SAM" id="Phobius"/>
    </source>
</evidence>
<dbReference type="eggNOG" id="COG1073">
    <property type="taxonomic scope" value="Bacteria"/>
</dbReference>
<comment type="caution">
    <text evidence="3">The sequence shown here is derived from an EMBL/GenBank/DDBJ whole genome shotgun (WGS) entry which is preliminary data.</text>
</comment>
<dbReference type="RefSeq" id="WP_004830235.1">
    <property type="nucleotide sequence ID" value="NZ_GG666061.1"/>
</dbReference>
<evidence type="ECO:0000259" key="2">
    <source>
        <dbReference type="Pfam" id="PF12146"/>
    </source>
</evidence>